<proteinExistence type="predicted"/>
<feature type="non-terminal residue" evidence="1">
    <location>
        <position position="274"/>
    </location>
</feature>
<accession>X0TAC0</accession>
<dbReference type="AlphaFoldDB" id="X0TAC0"/>
<comment type="caution">
    <text evidence="1">The sequence shown here is derived from an EMBL/GenBank/DDBJ whole genome shotgun (WGS) entry which is preliminary data.</text>
</comment>
<evidence type="ECO:0000313" key="1">
    <source>
        <dbReference type="EMBL" id="GAF90159.1"/>
    </source>
</evidence>
<organism evidence="1">
    <name type="scientific">marine sediment metagenome</name>
    <dbReference type="NCBI Taxonomy" id="412755"/>
    <lineage>
        <taxon>unclassified sequences</taxon>
        <taxon>metagenomes</taxon>
        <taxon>ecological metagenomes</taxon>
    </lineage>
</organism>
<name>X0TAC0_9ZZZZ</name>
<sequence length="274" mass="28517">MDARAATDVIAGNAEWGVFQMTQYGEMRIRDDDANTDLDTLIVDTASISAALNSAISGGQMQVDIVADGASLATNAAQLADGHNVTVDNTEDITVTLDGEVVLVDATGQGDVPVNSELPAAAALADATANPTVPMVGAAQMLYNSTTTTGTTWDKERPNWSEWPFPSLQRTASGSVTVENYNAKGAYIVVSITGIGLNQSLTVSAALYDYDGGGTQASDQQEVIWASAALTPTGRHTYLIYPGAGAAAQDVIATVSYPLPRLFRIGTVLANSEP</sequence>
<protein>
    <submittedName>
        <fullName evidence="1">Uncharacterized protein</fullName>
    </submittedName>
</protein>
<dbReference type="EMBL" id="BARS01015412">
    <property type="protein sequence ID" value="GAF90159.1"/>
    <property type="molecule type" value="Genomic_DNA"/>
</dbReference>
<reference evidence="1" key="1">
    <citation type="journal article" date="2014" name="Front. Microbiol.">
        <title>High frequency of phylogenetically diverse reductive dehalogenase-homologous genes in deep subseafloor sedimentary metagenomes.</title>
        <authorList>
            <person name="Kawai M."/>
            <person name="Futagami T."/>
            <person name="Toyoda A."/>
            <person name="Takaki Y."/>
            <person name="Nishi S."/>
            <person name="Hori S."/>
            <person name="Arai W."/>
            <person name="Tsubouchi T."/>
            <person name="Morono Y."/>
            <person name="Uchiyama I."/>
            <person name="Ito T."/>
            <person name="Fujiyama A."/>
            <person name="Inagaki F."/>
            <person name="Takami H."/>
        </authorList>
    </citation>
    <scope>NUCLEOTIDE SEQUENCE</scope>
    <source>
        <strain evidence="1">Expedition CK06-06</strain>
    </source>
</reference>
<gene>
    <name evidence="1" type="ORF">S01H1_25503</name>
</gene>